<proteinExistence type="predicted"/>
<sequence length="82" mass="9704">MRIFNGSIYISPRGNMDNNDVNAKGCRIYSFEEEQTKKEKRTNLLLNSLFSRKAMIPLLGILYVILLVSFYFRKNMLIYLIY</sequence>
<dbReference type="AlphaFoldDB" id="W4J6V7"/>
<evidence type="ECO:0000313" key="3">
    <source>
        <dbReference type="Proteomes" id="UP000019103"/>
    </source>
</evidence>
<accession>W4J6V7</accession>
<organism evidence="2 3">
    <name type="scientific">Plasmodium falciparum (isolate Palo Alto / Uganda)</name>
    <dbReference type="NCBI Taxonomy" id="57270"/>
    <lineage>
        <taxon>Eukaryota</taxon>
        <taxon>Sar</taxon>
        <taxon>Alveolata</taxon>
        <taxon>Apicomplexa</taxon>
        <taxon>Aconoidasida</taxon>
        <taxon>Haemosporida</taxon>
        <taxon>Plasmodiidae</taxon>
        <taxon>Plasmodium</taxon>
        <taxon>Plasmodium (Laverania)</taxon>
    </lineage>
</organism>
<dbReference type="EMBL" id="KI927270">
    <property type="protein sequence ID" value="ETW57371.1"/>
    <property type="molecule type" value="Genomic_DNA"/>
</dbReference>
<reference evidence="2 3" key="2">
    <citation type="submission" date="2013-02" db="EMBL/GenBank/DDBJ databases">
        <title>The Genome Sequence of Plasmodium falciparum Palo Alto/Uganda.</title>
        <authorList>
            <consortium name="The Broad Institute Genome Sequencing Platform"/>
            <consortium name="The Broad Institute Genome Sequencing Center for Infectious Disease"/>
            <person name="Neafsey D."/>
            <person name="Cheeseman I."/>
            <person name="Volkman S."/>
            <person name="Adams J."/>
            <person name="Walker B."/>
            <person name="Young S.K."/>
            <person name="Zeng Q."/>
            <person name="Gargeya S."/>
            <person name="Fitzgerald M."/>
            <person name="Haas B."/>
            <person name="Abouelleil A."/>
            <person name="Alvarado L."/>
            <person name="Arachchi H.M."/>
            <person name="Berlin A.M."/>
            <person name="Chapman S.B."/>
            <person name="Dewar J."/>
            <person name="Goldberg J."/>
            <person name="Griggs A."/>
            <person name="Gujja S."/>
            <person name="Hansen M."/>
            <person name="Howarth C."/>
            <person name="Imamovic A."/>
            <person name="Larimer J."/>
            <person name="McCowan C."/>
            <person name="Murphy C."/>
            <person name="Neiman D."/>
            <person name="Pearson M."/>
            <person name="Priest M."/>
            <person name="Roberts A."/>
            <person name="Saif S."/>
            <person name="Shea T."/>
            <person name="Sisk P."/>
            <person name="Sykes S."/>
            <person name="Wortman J."/>
            <person name="Nusbaum C."/>
            <person name="Birren B."/>
        </authorList>
    </citation>
    <scope>NUCLEOTIDE SEQUENCE [LARGE SCALE GENOMIC DNA]</scope>
    <source>
        <strain evidence="2 3">Palo Alto/Uganda</strain>
    </source>
</reference>
<gene>
    <name evidence="2" type="ORF">PFUGPA_00626</name>
</gene>
<name>W4J6V7_PLAFP</name>
<reference evidence="2 3" key="1">
    <citation type="submission" date="2013-02" db="EMBL/GenBank/DDBJ databases">
        <title>The Genome Annotation of Plasmodium falciparum Palo Alto/Uganda.</title>
        <authorList>
            <consortium name="The Broad Institute Genome Sequencing Platform"/>
            <consortium name="The Broad Institute Genome Sequencing Center for Infectious Disease"/>
            <person name="Neafsey D."/>
            <person name="Hoffman S."/>
            <person name="Volkman S."/>
            <person name="Rosenthal P."/>
            <person name="Walker B."/>
            <person name="Young S.K."/>
            <person name="Zeng Q."/>
            <person name="Gargeya S."/>
            <person name="Fitzgerald M."/>
            <person name="Haas B."/>
            <person name="Abouelleil A."/>
            <person name="Allen A.W."/>
            <person name="Alvarado L."/>
            <person name="Arachchi H.M."/>
            <person name="Berlin A.M."/>
            <person name="Chapman S.B."/>
            <person name="Gainer-Dewar J."/>
            <person name="Goldberg J."/>
            <person name="Griggs A."/>
            <person name="Gujja S."/>
            <person name="Hansen M."/>
            <person name="Howarth C."/>
            <person name="Imamovic A."/>
            <person name="Ireland A."/>
            <person name="Larimer J."/>
            <person name="McCowan C."/>
            <person name="Murphy C."/>
            <person name="Pearson M."/>
            <person name="Poon T.W."/>
            <person name="Priest M."/>
            <person name="Roberts A."/>
            <person name="Saif S."/>
            <person name="Shea T."/>
            <person name="Sisk P."/>
            <person name="Sykes S."/>
            <person name="Wortman J."/>
            <person name="Nusbaum C."/>
            <person name="Birren B."/>
        </authorList>
    </citation>
    <scope>NUCLEOTIDE SEQUENCE [LARGE SCALE GENOMIC DNA]</scope>
    <source>
        <strain evidence="2 3">Palo Alto/Uganda</strain>
    </source>
</reference>
<dbReference type="Proteomes" id="UP000019103">
    <property type="component" value="Unassembled WGS sequence"/>
</dbReference>
<keyword evidence="1" id="KW-0812">Transmembrane</keyword>
<protein>
    <submittedName>
        <fullName evidence="2">Uncharacterized protein</fullName>
    </submittedName>
</protein>
<evidence type="ECO:0000256" key="1">
    <source>
        <dbReference type="SAM" id="Phobius"/>
    </source>
</evidence>
<feature type="transmembrane region" description="Helical" evidence="1">
    <location>
        <begin position="54"/>
        <end position="72"/>
    </location>
</feature>
<evidence type="ECO:0000313" key="2">
    <source>
        <dbReference type="EMBL" id="ETW57371.1"/>
    </source>
</evidence>
<keyword evidence="1" id="KW-1133">Transmembrane helix</keyword>
<keyword evidence="1" id="KW-0472">Membrane</keyword>